<evidence type="ECO:0000313" key="1">
    <source>
        <dbReference type="EMBL" id="SPZ86961.1"/>
    </source>
</evidence>
<dbReference type="AlphaFoldDB" id="A0A2X2J3Q5"/>
<dbReference type="PROSITE" id="PS51257">
    <property type="entry name" value="PROKAR_LIPOPROTEIN"/>
    <property type="match status" value="1"/>
</dbReference>
<protein>
    <recommendedName>
        <fullName evidence="3">DUF4249 domain-containing protein</fullName>
    </recommendedName>
</protein>
<organism evidence="1 2">
    <name type="scientific">Sphingobacterium multivorum</name>
    <dbReference type="NCBI Taxonomy" id="28454"/>
    <lineage>
        <taxon>Bacteria</taxon>
        <taxon>Pseudomonadati</taxon>
        <taxon>Bacteroidota</taxon>
        <taxon>Sphingobacteriia</taxon>
        <taxon>Sphingobacteriales</taxon>
        <taxon>Sphingobacteriaceae</taxon>
        <taxon>Sphingobacterium</taxon>
    </lineage>
</organism>
<evidence type="ECO:0008006" key="3">
    <source>
        <dbReference type="Google" id="ProtNLM"/>
    </source>
</evidence>
<evidence type="ECO:0000313" key="2">
    <source>
        <dbReference type="Proteomes" id="UP000251241"/>
    </source>
</evidence>
<accession>A0A2X2J3Q5</accession>
<dbReference type="RefSeq" id="WP_112374882.1">
    <property type="nucleotide sequence ID" value="NZ_CP069793.1"/>
</dbReference>
<gene>
    <name evidence="1" type="ORF">NCTC11343_02633</name>
</gene>
<proteinExistence type="predicted"/>
<reference evidence="1 2" key="1">
    <citation type="submission" date="2018-06" db="EMBL/GenBank/DDBJ databases">
        <authorList>
            <consortium name="Pathogen Informatics"/>
            <person name="Doyle S."/>
        </authorList>
    </citation>
    <scope>NUCLEOTIDE SEQUENCE [LARGE SCALE GENOMIC DNA]</scope>
    <source>
        <strain evidence="1 2">NCTC11343</strain>
    </source>
</reference>
<name>A0A2X2J3Q5_SPHMU</name>
<dbReference type="Proteomes" id="UP000251241">
    <property type="component" value="Unassembled WGS sequence"/>
</dbReference>
<dbReference type="GeneID" id="97182575"/>
<dbReference type="EMBL" id="UAUU01000009">
    <property type="protein sequence ID" value="SPZ86961.1"/>
    <property type="molecule type" value="Genomic_DNA"/>
</dbReference>
<sequence length="272" mass="30472">MRFLLIIVACFLVVSCQKSAVDEGQSYDMIVEGGINTMYKEQYIQLKKLDGLKSNSGTIGISGATVRVTNGPNTIEFNDLGEGLYYGELFNLKDTVGNVFQLTITLNGKSYEAQDQLIPVVPIENAFLPVEKNKLNSKWGVKVSKHLFGMRTSNKWLIMPQKDFSGDDISSFRSPFSYSYRLGAPNVLNNLLGKTYNYEVSLKDSLIVSKFSESPRYSRFIYNLFQETEWKGLLSAVPANVEGNISNNALGFFYVMDGVRKSIPIKDIRTGK</sequence>